<reference evidence="2" key="1">
    <citation type="submission" date="2022-11" db="EMBL/GenBank/DDBJ databases">
        <title>Complete genome sequence of Methanogenium organophilum DSM 3596.</title>
        <authorList>
            <person name="Chen S.-C."/>
            <person name="Lai S.-J."/>
            <person name="You Y.-T."/>
        </authorList>
    </citation>
    <scope>NUCLEOTIDE SEQUENCE</scope>
    <source>
        <strain evidence="2">DSM 3596</strain>
    </source>
</reference>
<dbReference type="GO" id="GO:0006189">
    <property type="term" value="P:'de novo' IMP biosynthetic process"/>
    <property type="evidence" value="ECO:0007669"/>
    <property type="project" value="InterPro"/>
</dbReference>
<dbReference type="SUPFAM" id="SSF52255">
    <property type="entry name" value="N5-CAIR mutase (phosphoribosylaminoimidazole carboxylase, PurE)"/>
    <property type="match status" value="1"/>
</dbReference>
<dbReference type="Gene3D" id="3.40.50.1970">
    <property type="match status" value="1"/>
</dbReference>
<evidence type="ECO:0000313" key="3">
    <source>
        <dbReference type="Proteomes" id="UP001163096"/>
    </source>
</evidence>
<dbReference type="RefSeq" id="WP_268186801.1">
    <property type="nucleotide sequence ID" value="NZ_CP113361.1"/>
</dbReference>
<sequence length="251" mass="26121">MDKKEIRKLLEQVSGGSMSVDEAILRFKTAPFEDLGFARIDNHRGLRQGIAEVIYGAGKTQEQIAEIASSMLANGQKTVLITRMNRKTADFVGKKIPLQYFETGNVGIAGEIPEPDGCGRIVIATGGTSDIPVAEEAALTAMALGNEITRLYDVGVAGLHRLLDHAEDIMNARVIIAIAGMEGALASVIGGLADCPVIAVPTSVGYGASFGGLSALLSMLNSCASGVSVVNIDNGFGAGYLASMINHIGAD</sequence>
<name>A0A9X9T7M6_METOG</name>
<gene>
    <name evidence="2" type="primary">larB</name>
    <name evidence="2" type="ORF">OU421_01385</name>
</gene>
<keyword evidence="3" id="KW-1185">Reference proteome</keyword>
<evidence type="ECO:0000259" key="1">
    <source>
        <dbReference type="SMART" id="SM01001"/>
    </source>
</evidence>
<dbReference type="KEGG" id="mou:OU421_01385"/>
<organism evidence="2 3">
    <name type="scientific">Methanogenium organophilum</name>
    <dbReference type="NCBI Taxonomy" id="2199"/>
    <lineage>
        <taxon>Archaea</taxon>
        <taxon>Methanobacteriati</taxon>
        <taxon>Methanobacteriota</taxon>
        <taxon>Stenosarchaea group</taxon>
        <taxon>Methanomicrobia</taxon>
        <taxon>Methanomicrobiales</taxon>
        <taxon>Methanomicrobiaceae</taxon>
        <taxon>Methanogenium</taxon>
    </lineage>
</organism>
<dbReference type="GO" id="GO:0016787">
    <property type="term" value="F:hydrolase activity"/>
    <property type="evidence" value="ECO:0007669"/>
    <property type="project" value="InterPro"/>
</dbReference>
<dbReference type="PANTHER" id="PTHR43064">
    <property type="entry name" value="PHOSPHORIBOSYLAMINOIMIDAZOLE CARBOXYLASE-RELATED"/>
    <property type="match status" value="1"/>
</dbReference>
<dbReference type="NCBIfam" id="NF033503">
    <property type="entry name" value="LarB"/>
    <property type="match status" value="1"/>
</dbReference>
<dbReference type="PANTHER" id="PTHR43064:SF1">
    <property type="entry name" value="SLL1489 PROTEIN"/>
    <property type="match status" value="1"/>
</dbReference>
<dbReference type="InterPro" id="IPR039476">
    <property type="entry name" value="P2CMN_synthase_LarB"/>
</dbReference>
<proteinExistence type="predicted"/>
<dbReference type="Pfam" id="PF00731">
    <property type="entry name" value="AIRC"/>
    <property type="match status" value="1"/>
</dbReference>
<dbReference type="EMBL" id="CP113361">
    <property type="protein sequence ID" value="WAI01553.1"/>
    <property type="molecule type" value="Genomic_DNA"/>
</dbReference>
<evidence type="ECO:0000313" key="2">
    <source>
        <dbReference type="EMBL" id="WAI01553.1"/>
    </source>
</evidence>
<feature type="domain" description="PurE" evidence="1">
    <location>
        <begin position="119"/>
        <end position="251"/>
    </location>
</feature>
<dbReference type="InterPro" id="IPR000031">
    <property type="entry name" value="PurE_dom"/>
</dbReference>
<accession>A0A9X9T7M6</accession>
<dbReference type="SMART" id="SM01001">
    <property type="entry name" value="AIRC"/>
    <property type="match status" value="1"/>
</dbReference>
<dbReference type="AlphaFoldDB" id="A0A9X9T7M6"/>
<protein>
    <submittedName>
        <fullName evidence="2">Nickel pincer cofactor biosynthesis protein LarB</fullName>
    </submittedName>
</protein>
<dbReference type="Proteomes" id="UP001163096">
    <property type="component" value="Chromosome"/>
</dbReference>
<dbReference type="GeneID" id="76833713"/>